<proteinExistence type="predicted"/>
<reference evidence="1 2" key="1">
    <citation type="submission" date="2015-11" db="EMBL/GenBank/DDBJ databases">
        <title>Exploring the genomic traits of fungus-feeding bacterial genus Collimonas.</title>
        <authorList>
            <person name="Song C."/>
            <person name="Schmidt R."/>
            <person name="de Jager V."/>
            <person name="Krzyzanowska D."/>
            <person name="Jongedijk E."/>
            <person name="Cankar K."/>
            <person name="Beekwilder J."/>
            <person name="van Veen A."/>
            <person name="de Boer W."/>
            <person name="van Veen J.A."/>
            <person name="Garbeva P."/>
        </authorList>
    </citation>
    <scope>NUCLEOTIDE SEQUENCE [LARGE SCALE GENOMIC DNA]</scope>
    <source>
        <strain evidence="1 2">Ter6</strain>
    </source>
</reference>
<dbReference type="EMBL" id="CP013232">
    <property type="protein sequence ID" value="AMO93455.1"/>
    <property type="molecule type" value="Genomic_DNA"/>
</dbReference>
<dbReference type="Proteomes" id="UP000072421">
    <property type="component" value="Chromosome"/>
</dbReference>
<dbReference type="PATRIC" id="fig|158899.10.peg.750"/>
<name>A0A127P714_9BURK</name>
<dbReference type="AlphaFoldDB" id="A0A127P714"/>
<evidence type="ECO:0000313" key="1">
    <source>
        <dbReference type="EMBL" id="AMO93455.1"/>
    </source>
</evidence>
<protein>
    <submittedName>
        <fullName evidence="1">Uncharacterized protein</fullName>
    </submittedName>
</protein>
<evidence type="ECO:0000313" key="2">
    <source>
        <dbReference type="Proteomes" id="UP000072421"/>
    </source>
</evidence>
<sequence length="42" mass="4977">MCLYYNSLTIAWKHEQNMHSRKKSTPVLPLTCSFFNNSKKTK</sequence>
<gene>
    <name evidence="1" type="ORF">CFter6_0730</name>
</gene>
<accession>A0A127P714</accession>
<organism evidence="1">
    <name type="scientific">Collimonas fungivorans</name>
    <dbReference type="NCBI Taxonomy" id="158899"/>
    <lineage>
        <taxon>Bacteria</taxon>
        <taxon>Pseudomonadati</taxon>
        <taxon>Pseudomonadota</taxon>
        <taxon>Betaproteobacteria</taxon>
        <taxon>Burkholderiales</taxon>
        <taxon>Oxalobacteraceae</taxon>
        <taxon>Collimonas</taxon>
    </lineage>
</organism>